<keyword evidence="2" id="KW-0333">Golgi apparatus</keyword>
<comment type="caution">
    <text evidence="6">The sequence shown here is derived from an EMBL/GenBank/DDBJ whole genome shotgun (WGS) entry which is preliminary data.</text>
</comment>
<evidence type="ECO:0000256" key="2">
    <source>
        <dbReference type="ARBA" id="ARBA00023034"/>
    </source>
</evidence>
<name>A0A9X1NI28_9ACTN</name>
<dbReference type="EMBL" id="JAJOMB010000016">
    <property type="protein sequence ID" value="MCD5314430.1"/>
    <property type="molecule type" value="Genomic_DNA"/>
</dbReference>
<evidence type="ECO:0000256" key="3">
    <source>
        <dbReference type="ARBA" id="ARBA00023121"/>
    </source>
</evidence>
<reference evidence="6" key="1">
    <citation type="submission" date="2021-11" db="EMBL/GenBank/DDBJ databases">
        <title>Streptomyces corallinus and Kineosporia corallina sp. nov., two new coral-derived marine actinobacteria.</title>
        <authorList>
            <person name="Buangrab K."/>
            <person name="Sutthacheep M."/>
            <person name="Yeemin T."/>
            <person name="Harunari E."/>
            <person name="Igarashi Y."/>
            <person name="Sripreechasak P."/>
            <person name="Kanchanasin P."/>
            <person name="Tanasupawat S."/>
            <person name="Phongsopitanun W."/>
        </authorList>
    </citation>
    <scope>NUCLEOTIDE SEQUENCE</scope>
    <source>
        <strain evidence="6">JCM 31032</strain>
    </source>
</reference>
<dbReference type="Pfam" id="PF05719">
    <property type="entry name" value="GPP34"/>
    <property type="match status" value="1"/>
</dbReference>
<keyword evidence="4" id="KW-0472">Membrane</keyword>
<dbReference type="Proteomes" id="UP001138997">
    <property type="component" value="Unassembled WGS sequence"/>
</dbReference>
<evidence type="ECO:0000313" key="7">
    <source>
        <dbReference type="Proteomes" id="UP001138997"/>
    </source>
</evidence>
<accession>A0A9X1NI28</accession>
<dbReference type="RefSeq" id="WP_231446935.1">
    <property type="nucleotide sequence ID" value="NZ_JAJOMB010000016.1"/>
</dbReference>
<evidence type="ECO:0000256" key="1">
    <source>
        <dbReference type="ARBA" id="ARBA00004255"/>
    </source>
</evidence>
<dbReference type="InterPro" id="IPR008628">
    <property type="entry name" value="GPP34-like"/>
</dbReference>
<dbReference type="GO" id="GO:0070273">
    <property type="term" value="F:phosphatidylinositol-4-phosphate binding"/>
    <property type="evidence" value="ECO:0007669"/>
    <property type="project" value="InterPro"/>
</dbReference>
<keyword evidence="7" id="KW-1185">Reference proteome</keyword>
<organism evidence="6 7">
    <name type="scientific">Kineosporia babensis</name>
    <dbReference type="NCBI Taxonomy" id="499548"/>
    <lineage>
        <taxon>Bacteria</taxon>
        <taxon>Bacillati</taxon>
        <taxon>Actinomycetota</taxon>
        <taxon>Actinomycetes</taxon>
        <taxon>Kineosporiales</taxon>
        <taxon>Kineosporiaceae</taxon>
        <taxon>Kineosporia</taxon>
    </lineage>
</organism>
<dbReference type="InterPro" id="IPR038261">
    <property type="entry name" value="GPP34-like_sf"/>
</dbReference>
<gene>
    <name evidence="6" type="ORF">LR394_26335</name>
</gene>
<dbReference type="GO" id="GO:0005737">
    <property type="term" value="C:cytoplasm"/>
    <property type="evidence" value="ECO:0007669"/>
    <property type="project" value="UniProtKB-ARBA"/>
</dbReference>
<comment type="subcellular location">
    <subcellularLocation>
        <location evidence="1">Golgi apparatus membrane</location>
        <topology evidence="1">Peripheral membrane protein</topology>
        <orientation evidence="1">Cytoplasmic side</orientation>
    </subcellularLocation>
</comment>
<sequence>MAAGHRPEEFLIAEDLMLLLLDDTKGTIIGGGAAPYLLAGALLSDLALLERIELGPKEGLFRQRKLLPRGQGRLSNPLLQQALDEVAHKPRPAQSIVNKLEDGLDEQVPVRLVERGLVRQEEKTLLRFISQTIYPSVDVTRKQAVRNEIRGVLEHGLTARPHIAALIALLSAAGSLKRVFKDQGLPWSTEVRQRAREIQKGDWGSGVISAAVAACVSSIARDAASAGNHSSSSGGDGGGDGGGGGD</sequence>
<dbReference type="AlphaFoldDB" id="A0A9X1NI28"/>
<dbReference type="Gene3D" id="1.10.3630.10">
    <property type="entry name" value="yeast vps74-n-term truncation variant domain like"/>
    <property type="match status" value="1"/>
</dbReference>
<dbReference type="GO" id="GO:0012505">
    <property type="term" value="C:endomembrane system"/>
    <property type="evidence" value="ECO:0007669"/>
    <property type="project" value="UniProtKB-ARBA"/>
</dbReference>
<evidence type="ECO:0000313" key="6">
    <source>
        <dbReference type="EMBL" id="MCD5314430.1"/>
    </source>
</evidence>
<evidence type="ECO:0000256" key="4">
    <source>
        <dbReference type="ARBA" id="ARBA00023136"/>
    </source>
</evidence>
<protein>
    <submittedName>
        <fullName evidence="6">GPP34 family phosphoprotein</fullName>
    </submittedName>
</protein>
<feature type="compositionally biased region" description="Gly residues" evidence="5">
    <location>
        <begin position="234"/>
        <end position="246"/>
    </location>
</feature>
<feature type="region of interest" description="Disordered" evidence="5">
    <location>
        <begin position="225"/>
        <end position="246"/>
    </location>
</feature>
<evidence type="ECO:0000256" key="5">
    <source>
        <dbReference type="SAM" id="MobiDB-lite"/>
    </source>
</evidence>
<proteinExistence type="predicted"/>
<keyword evidence="3" id="KW-0446">Lipid-binding</keyword>